<dbReference type="GO" id="GO:0016757">
    <property type="term" value="F:glycosyltransferase activity"/>
    <property type="evidence" value="ECO:0007669"/>
    <property type="project" value="UniProtKB-KW"/>
</dbReference>
<organism evidence="5 6">
    <name type="scientific">Streptomyces humidus</name>
    <dbReference type="NCBI Taxonomy" id="52259"/>
    <lineage>
        <taxon>Bacteria</taxon>
        <taxon>Bacillati</taxon>
        <taxon>Actinomycetota</taxon>
        <taxon>Actinomycetes</taxon>
        <taxon>Kitasatosporales</taxon>
        <taxon>Streptomycetaceae</taxon>
        <taxon>Streptomyces</taxon>
    </lineage>
</organism>
<evidence type="ECO:0000256" key="2">
    <source>
        <dbReference type="ARBA" id="ARBA00022676"/>
    </source>
</evidence>
<evidence type="ECO:0000259" key="4">
    <source>
        <dbReference type="Pfam" id="PF13579"/>
    </source>
</evidence>
<dbReference type="PANTHER" id="PTHR12526">
    <property type="entry name" value="GLYCOSYLTRANSFERASE"/>
    <property type="match status" value="1"/>
</dbReference>
<protein>
    <recommendedName>
        <fullName evidence="1">D-inositol 3-phosphate glycosyltransferase</fullName>
    </recommendedName>
</protein>
<dbReference type="PANTHER" id="PTHR12526:SF636">
    <property type="entry name" value="BLL3647 PROTEIN"/>
    <property type="match status" value="1"/>
</dbReference>
<comment type="caution">
    <text evidence="5">The sequence shown here is derived from an EMBL/GenBank/DDBJ whole genome shotgun (WGS) entry which is preliminary data.</text>
</comment>
<dbReference type="Gene3D" id="3.40.50.2000">
    <property type="entry name" value="Glycogen Phosphorylase B"/>
    <property type="match status" value="2"/>
</dbReference>
<dbReference type="SUPFAM" id="SSF53756">
    <property type="entry name" value="UDP-Glycosyltransferase/glycogen phosphorylase"/>
    <property type="match status" value="1"/>
</dbReference>
<dbReference type="Pfam" id="PF13579">
    <property type="entry name" value="Glyco_trans_4_4"/>
    <property type="match status" value="1"/>
</dbReference>
<evidence type="ECO:0000313" key="5">
    <source>
        <dbReference type="EMBL" id="GGR87272.1"/>
    </source>
</evidence>
<evidence type="ECO:0000256" key="3">
    <source>
        <dbReference type="ARBA" id="ARBA00022679"/>
    </source>
</evidence>
<proteinExistence type="predicted"/>
<sequence>MSTSEIGKPPRPLRILQITSTAVGGSWFHDQVRGLAELGNEVCAVLPREGPLADRLREIRGVRVEIIAFGLSRRIRQLPGLMAAQWRLTKFVREYKPDVIHSHLIIAMLAARVASAGHRSALVVSQVPGLVHLRMAPFRILEWLSLRRDDLVLGSCRAIAHRYRAMGARSVAVSYYGCDVHRFDPATSPEPFRREFGLADDTPAVGMVAYMYPSKLREFRQVGVKGHEVFIDAVPLILRQNPEARFFVVGDELIGDGEYRRELERRAARLGVADRIRFTGFRSDVSSVMAGLDVLVNPSMDESACYTVVEALLMRKGVVATEVGGLPDTVRHGRTGLLVPPADPTALAEAVNALFADPAERLRMAGRGRELALRQFDIAGTVSQVNDLYHEALAARGQRGPLRGGRPA</sequence>
<feature type="domain" description="Glycosyltransferase subfamily 4-like N-terminal" evidence="4">
    <location>
        <begin position="29"/>
        <end position="173"/>
    </location>
</feature>
<dbReference type="Proteomes" id="UP000606194">
    <property type="component" value="Unassembled WGS sequence"/>
</dbReference>
<dbReference type="AlphaFoldDB" id="A0A918FUW7"/>
<dbReference type="EMBL" id="BMTL01000010">
    <property type="protein sequence ID" value="GGR87272.1"/>
    <property type="molecule type" value="Genomic_DNA"/>
</dbReference>
<keyword evidence="6" id="KW-1185">Reference proteome</keyword>
<reference evidence="5" key="1">
    <citation type="journal article" date="2014" name="Int. J. Syst. Evol. Microbiol.">
        <title>Complete genome sequence of Corynebacterium casei LMG S-19264T (=DSM 44701T), isolated from a smear-ripened cheese.</title>
        <authorList>
            <consortium name="US DOE Joint Genome Institute (JGI-PGF)"/>
            <person name="Walter F."/>
            <person name="Albersmeier A."/>
            <person name="Kalinowski J."/>
            <person name="Ruckert C."/>
        </authorList>
    </citation>
    <scope>NUCLEOTIDE SEQUENCE</scope>
    <source>
        <strain evidence="5">JCM 4386</strain>
    </source>
</reference>
<name>A0A918FUW7_9ACTN</name>
<gene>
    <name evidence="5" type="ORF">GCM10010269_27990</name>
</gene>
<keyword evidence="2" id="KW-0328">Glycosyltransferase</keyword>
<evidence type="ECO:0000256" key="1">
    <source>
        <dbReference type="ARBA" id="ARBA00021292"/>
    </source>
</evidence>
<dbReference type="Pfam" id="PF13692">
    <property type="entry name" value="Glyco_trans_1_4"/>
    <property type="match status" value="1"/>
</dbReference>
<keyword evidence="3 5" id="KW-0808">Transferase</keyword>
<dbReference type="InterPro" id="IPR028098">
    <property type="entry name" value="Glyco_trans_4-like_N"/>
</dbReference>
<dbReference type="RefSeq" id="WP_190149553.1">
    <property type="nucleotide sequence ID" value="NZ_BMTL01000010.1"/>
</dbReference>
<evidence type="ECO:0000313" key="6">
    <source>
        <dbReference type="Proteomes" id="UP000606194"/>
    </source>
</evidence>
<reference evidence="5" key="2">
    <citation type="submission" date="2020-09" db="EMBL/GenBank/DDBJ databases">
        <authorList>
            <person name="Sun Q."/>
            <person name="Ohkuma M."/>
        </authorList>
    </citation>
    <scope>NUCLEOTIDE SEQUENCE</scope>
    <source>
        <strain evidence="5">JCM 4386</strain>
    </source>
</reference>
<dbReference type="CDD" id="cd03801">
    <property type="entry name" value="GT4_PimA-like"/>
    <property type="match status" value="1"/>
</dbReference>
<accession>A0A918FUW7</accession>